<protein>
    <submittedName>
        <fullName evidence="3">Glycosyl transferase family 1</fullName>
    </submittedName>
</protein>
<name>A0A0F5YCK7_9CYAN</name>
<dbReference type="OrthoDB" id="9802525at2"/>
<dbReference type="InterPro" id="IPR028098">
    <property type="entry name" value="Glyco_trans_4-like_N"/>
</dbReference>
<feature type="domain" description="Glycosyltransferase subfamily 4-like N-terminal" evidence="2">
    <location>
        <begin position="16"/>
        <end position="192"/>
    </location>
</feature>
<dbReference type="PATRIC" id="fig|1637645.4.peg.2641"/>
<proteinExistence type="predicted"/>
<evidence type="ECO:0000259" key="2">
    <source>
        <dbReference type="Pfam" id="PF13439"/>
    </source>
</evidence>
<dbReference type="Proteomes" id="UP000033607">
    <property type="component" value="Unassembled WGS sequence"/>
</dbReference>
<dbReference type="Gene3D" id="3.40.50.2000">
    <property type="entry name" value="Glycogen Phosphorylase B"/>
    <property type="match status" value="2"/>
</dbReference>
<keyword evidence="3" id="KW-0808">Transferase</keyword>
<dbReference type="PANTHER" id="PTHR45947">
    <property type="entry name" value="SULFOQUINOVOSYL TRANSFERASE SQD2"/>
    <property type="match status" value="1"/>
</dbReference>
<evidence type="ECO:0000313" key="4">
    <source>
        <dbReference type="Proteomes" id="UP000033607"/>
    </source>
</evidence>
<dbReference type="SUPFAM" id="SSF53756">
    <property type="entry name" value="UDP-Glycosyltransferase/glycogen phosphorylase"/>
    <property type="match status" value="1"/>
</dbReference>
<organism evidence="3 4">
    <name type="scientific">Limnoraphis robusta CS-951</name>
    <dbReference type="NCBI Taxonomy" id="1637645"/>
    <lineage>
        <taxon>Bacteria</taxon>
        <taxon>Bacillati</taxon>
        <taxon>Cyanobacteriota</taxon>
        <taxon>Cyanophyceae</taxon>
        <taxon>Oscillatoriophycideae</taxon>
        <taxon>Oscillatoriales</taxon>
        <taxon>Sirenicapillariaceae</taxon>
        <taxon>Limnoraphis</taxon>
    </lineage>
</organism>
<dbReference type="RefSeq" id="WP_046280273.1">
    <property type="nucleotide sequence ID" value="NZ_LATL02000131.1"/>
</dbReference>
<feature type="domain" description="Glycosyl transferase family 1" evidence="1">
    <location>
        <begin position="227"/>
        <end position="378"/>
    </location>
</feature>
<sequence>MKIAILTSGFPPVLDGVSVSGLYRVQKLSQWGHEVLVCYPDYSPLANLYPNWRDYVGDILPGVRVIGLESTPMFGVDFERNVSWKSYPTVVRELENFQPDVIHVDEPERLFFGFFRLAGIHYAKKVGIPCVSFFRTNFIEYAEDFLPAPPVLIPMIQGIVSRIFAKIYNAYDLTLVSSKITAEKLLKMGIKNLKYANLLGFDASQFNPNLRQERFFEQHYGLTDIDRKVKLIFLGRLTPDKGWAFTLRTFERLVKMVDPDQFAVLIVGDGPMRSQIEQELSLLIPSVQLLGRVSPSDVPALLANSDVHVTASEKETRGLTVLEAFAAGIPVIAPRAGGVVENIQDGENGCLYTPQDGEDFAQKLKLLIENGELRKKMGLKGLRCVADYSWDETVKNLVGIWEAQITLKKPTQPTASHLKINQTS</sequence>
<dbReference type="PANTHER" id="PTHR45947:SF3">
    <property type="entry name" value="SULFOQUINOVOSYL TRANSFERASE SQD2"/>
    <property type="match status" value="1"/>
</dbReference>
<dbReference type="Pfam" id="PF13439">
    <property type="entry name" value="Glyco_transf_4"/>
    <property type="match status" value="1"/>
</dbReference>
<dbReference type="EMBL" id="LATL02000131">
    <property type="protein sequence ID" value="KKD36468.1"/>
    <property type="molecule type" value="Genomic_DNA"/>
</dbReference>
<dbReference type="InterPro" id="IPR050194">
    <property type="entry name" value="Glycosyltransferase_grp1"/>
</dbReference>
<comment type="caution">
    <text evidence="3">The sequence shown here is derived from an EMBL/GenBank/DDBJ whole genome shotgun (WGS) entry which is preliminary data.</text>
</comment>
<evidence type="ECO:0000259" key="1">
    <source>
        <dbReference type="Pfam" id="PF00534"/>
    </source>
</evidence>
<dbReference type="GO" id="GO:0016757">
    <property type="term" value="F:glycosyltransferase activity"/>
    <property type="evidence" value="ECO:0007669"/>
    <property type="project" value="InterPro"/>
</dbReference>
<evidence type="ECO:0000313" key="3">
    <source>
        <dbReference type="EMBL" id="KKD36468.1"/>
    </source>
</evidence>
<accession>A0A0F5YCK7</accession>
<dbReference type="Pfam" id="PF00534">
    <property type="entry name" value="Glycos_transf_1"/>
    <property type="match status" value="1"/>
</dbReference>
<dbReference type="InterPro" id="IPR001296">
    <property type="entry name" value="Glyco_trans_1"/>
</dbReference>
<dbReference type="AlphaFoldDB" id="A0A0F5YCK7"/>
<reference evidence="3 4" key="1">
    <citation type="submission" date="2015-06" db="EMBL/GenBank/DDBJ databases">
        <title>Draft genome assembly of filamentous brackish cyanobacterium Limnoraphis robusta strain CS-951.</title>
        <authorList>
            <person name="Willis A."/>
            <person name="Parks M."/>
            <person name="Burford M.A."/>
        </authorList>
    </citation>
    <scope>NUCLEOTIDE SEQUENCE [LARGE SCALE GENOMIC DNA]</scope>
    <source>
        <strain evidence="3 4">CS-951</strain>
    </source>
</reference>
<gene>
    <name evidence="3" type="ORF">WN50_19615</name>
</gene>